<proteinExistence type="predicted"/>
<protein>
    <recommendedName>
        <fullName evidence="1">Type II secretion system protein GspE N-terminal domain-containing protein</fullName>
    </recommendedName>
</protein>
<gene>
    <name evidence="2" type="ORF">E7215_04975</name>
</gene>
<dbReference type="SUPFAM" id="SSF160246">
    <property type="entry name" value="EspE N-terminal domain-like"/>
    <property type="match status" value="1"/>
</dbReference>
<evidence type="ECO:0000313" key="3">
    <source>
        <dbReference type="Proteomes" id="UP000768462"/>
    </source>
</evidence>
<dbReference type="Proteomes" id="UP000768462">
    <property type="component" value="Unassembled WGS sequence"/>
</dbReference>
<dbReference type="Gene3D" id="3.30.300.160">
    <property type="entry name" value="Type II secretion system, protein E, N-terminal domain"/>
    <property type="match status" value="1"/>
</dbReference>
<organism evidence="2 3">
    <name type="scientific">Clostridium sulfidigenes</name>
    <dbReference type="NCBI Taxonomy" id="318464"/>
    <lineage>
        <taxon>Bacteria</taxon>
        <taxon>Bacillati</taxon>
        <taxon>Bacillota</taxon>
        <taxon>Clostridia</taxon>
        <taxon>Eubacteriales</taxon>
        <taxon>Clostridiaceae</taxon>
        <taxon>Clostridium</taxon>
    </lineage>
</organism>
<comment type="caution">
    <text evidence="2">The sequence shown here is derived from an EMBL/GenBank/DDBJ whole genome shotgun (WGS) entry which is preliminary data.</text>
</comment>
<evidence type="ECO:0000313" key="2">
    <source>
        <dbReference type="EMBL" id="MBE6059510.1"/>
    </source>
</evidence>
<dbReference type="InterPro" id="IPR007831">
    <property type="entry name" value="T2SS_GspE_N"/>
</dbReference>
<sequence length="89" mass="10635">MINKIDLDSIAINTKAMSMLSKEVCEEYSILPYDIKNNEIYLATFTEHSNEEINRLRFILKKKVIFNLCTIDQFKIYLDKYYEEIIESK</sequence>
<reference evidence="2" key="1">
    <citation type="submission" date="2019-04" db="EMBL/GenBank/DDBJ databases">
        <title>Evolution of Biomass-Degrading Anaerobic Consortia Revealed by Metagenomics.</title>
        <authorList>
            <person name="Peng X."/>
        </authorList>
    </citation>
    <scope>NUCLEOTIDE SEQUENCE</scope>
    <source>
        <strain evidence="2">SIG254</strain>
    </source>
</reference>
<feature type="domain" description="Type II secretion system protein GspE N-terminal" evidence="1">
    <location>
        <begin position="5"/>
        <end position="84"/>
    </location>
</feature>
<dbReference type="AlphaFoldDB" id="A0A927W6L6"/>
<dbReference type="InterPro" id="IPR037257">
    <property type="entry name" value="T2SS_E_N_sf"/>
</dbReference>
<evidence type="ECO:0000259" key="1">
    <source>
        <dbReference type="Pfam" id="PF05157"/>
    </source>
</evidence>
<dbReference type="Pfam" id="PF05157">
    <property type="entry name" value="MshEN"/>
    <property type="match status" value="1"/>
</dbReference>
<name>A0A927W6L6_9CLOT</name>
<accession>A0A927W6L6</accession>
<dbReference type="EMBL" id="SVCM01000058">
    <property type="protein sequence ID" value="MBE6059510.1"/>
    <property type="molecule type" value="Genomic_DNA"/>
</dbReference>